<dbReference type="PANTHER" id="PTHR45947:SF3">
    <property type="entry name" value="SULFOQUINOVOSYL TRANSFERASE SQD2"/>
    <property type="match status" value="1"/>
</dbReference>
<dbReference type="AlphaFoldDB" id="A0A1I2TKN4"/>
<dbReference type="Pfam" id="PF13692">
    <property type="entry name" value="Glyco_trans_1_4"/>
    <property type="match status" value="1"/>
</dbReference>
<keyword evidence="3" id="KW-1185">Reference proteome</keyword>
<sequence length="372" mass="43030">MVFREQARVLQGNYSYTFLSFKKIGIKEFFKIFRFIYFKEYSDTQRKEKYVYIFYLYSSFFGDFFNNWIELMAVKKAKKYFSVNNLKFNLIHAQSLIDSGVFAFYLKRKLGIPYIITEHAQINMTGISVRRHKFLQSVLNQANKRMVVSHHKIAQYASNRLYGDFEVIGNMVDESNFCYRGNKNKSEIFRIITVGAYTPIKDQATLLKALQLLDGLPLPIPMEFHWAGFNGWMPGKDVEVNKIIDLHNFQQIKVKLSGKLNRKEIAEAYRESDLFIFSSLAEGMPLAVMEALACGLPVITTRWGGVEEIIHSDNGRIVELKDYCIMSKEILQVANTPDIFVREKIAASAIQQFGSKAFKEKIASIYKNVLYG</sequence>
<proteinExistence type="predicted"/>
<dbReference type="Proteomes" id="UP000199642">
    <property type="component" value="Unassembled WGS sequence"/>
</dbReference>
<gene>
    <name evidence="2" type="ORF">SAMN04487988_10613</name>
</gene>
<keyword evidence="2" id="KW-0808">Transferase</keyword>
<dbReference type="SUPFAM" id="SSF53756">
    <property type="entry name" value="UDP-Glycosyltransferase/glycogen phosphorylase"/>
    <property type="match status" value="1"/>
</dbReference>
<dbReference type="Gene3D" id="3.40.50.2000">
    <property type="entry name" value="Glycogen Phosphorylase B"/>
    <property type="match status" value="2"/>
</dbReference>
<dbReference type="EMBL" id="FOPC01000006">
    <property type="protein sequence ID" value="SFG63937.1"/>
    <property type="molecule type" value="Genomic_DNA"/>
</dbReference>
<dbReference type="STRING" id="435880.SAMN04487988_10613"/>
<accession>A0A1I2TKN4</accession>
<dbReference type="InterPro" id="IPR028098">
    <property type="entry name" value="Glyco_trans_4-like_N"/>
</dbReference>
<dbReference type="PANTHER" id="PTHR45947">
    <property type="entry name" value="SULFOQUINOVOSYL TRANSFERASE SQD2"/>
    <property type="match status" value="1"/>
</dbReference>
<evidence type="ECO:0000313" key="3">
    <source>
        <dbReference type="Proteomes" id="UP000199642"/>
    </source>
</evidence>
<evidence type="ECO:0000313" key="2">
    <source>
        <dbReference type="EMBL" id="SFG63937.1"/>
    </source>
</evidence>
<dbReference type="InterPro" id="IPR050194">
    <property type="entry name" value="Glycosyltransferase_grp1"/>
</dbReference>
<reference evidence="3" key="1">
    <citation type="submission" date="2016-10" db="EMBL/GenBank/DDBJ databases">
        <authorList>
            <person name="Varghese N."/>
            <person name="Submissions S."/>
        </authorList>
    </citation>
    <scope>NUCLEOTIDE SEQUENCE [LARGE SCALE GENOMIC DNA]</scope>
    <source>
        <strain evidence="3">DSM 19315</strain>
    </source>
</reference>
<protein>
    <submittedName>
        <fullName evidence="2">Glycosyltransferase involved in cell wall bisynthesis</fullName>
    </submittedName>
</protein>
<dbReference type="GO" id="GO:0016757">
    <property type="term" value="F:glycosyltransferase activity"/>
    <property type="evidence" value="ECO:0007669"/>
    <property type="project" value="TreeGrafter"/>
</dbReference>
<evidence type="ECO:0000259" key="1">
    <source>
        <dbReference type="Pfam" id="PF13439"/>
    </source>
</evidence>
<organism evidence="2 3">
    <name type="scientific">Algoriphagus hitonicola</name>
    <dbReference type="NCBI Taxonomy" id="435880"/>
    <lineage>
        <taxon>Bacteria</taxon>
        <taxon>Pseudomonadati</taxon>
        <taxon>Bacteroidota</taxon>
        <taxon>Cytophagia</taxon>
        <taxon>Cytophagales</taxon>
        <taxon>Cyclobacteriaceae</taxon>
        <taxon>Algoriphagus</taxon>
    </lineage>
</organism>
<dbReference type="Pfam" id="PF13439">
    <property type="entry name" value="Glyco_transf_4"/>
    <property type="match status" value="1"/>
</dbReference>
<name>A0A1I2TKN4_9BACT</name>
<feature type="domain" description="Glycosyltransferase subfamily 4-like N-terminal" evidence="1">
    <location>
        <begin position="51"/>
        <end position="174"/>
    </location>
</feature>